<proteinExistence type="predicted"/>
<evidence type="ECO:0000313" key="3">
    <source>
        <dbReference type="Proteomes" id="UP001214521"/>
    </source>
</evidence>
<name>A0AAI9CFA6_STEMA</name>
<feature type="region of interest" description="Disordered" evidence="1">
    <location>
        <begin position="1"/>
        <end position="47"/>
    </location>
</feature>
<reference evidence="2" key="1">
    <citation type="submission" date="2022-07" db="EMBL/GenBank/DDBJ databases">
        <authorList>
            <consortium name="Clinical and Environmental Microbiology Branch: Whole genome sequencing antimicrobial resistance pathogens in the healthcare setting"/>
        </authorList>
    </citation>
    <scope>NUCLEOTIDE SEQUENCE</scope>
    <source>
        <strain evidence="2">Stenotrophomonas_maltophilia_2021CK-00905</strain>
    </source>
</reference>
<gene>
    <name evidence="2" type="ORF">QEK83_004327</name>
</gene>
<organism evidence="2 3">
    <name type="scientific">Stenotrophomonas maltophilia</name>
    <name type="common">Pseudomonas maltophilia</name>
    <name type="synonym">Xanthomonas maltophilia</name>
    <dbReference type="NCBI Taxonomy" id="40324"/>
    <lineage>
        <taxon>Bacteria</taxon>
        <taxon>Pseudomonadati</taxon>
        <taxon>Pseudomonadota</taxon>
        <taxon>Gammaproteobacteria</taxon>
        <taxon>Lysobacterales</taxon>
        <taxon>Lysobacteraceae</taxon>
        <taxon>Stenotrophomonas</taxon>
        <taxon>Stenotrophomonas maltophilia group</taxon>
    </lineage>
</organism>
<feature type="compositionally biased region" description="Polar residues" evidence="1">
    <location>
        <begin position="26"/>
        <end position="41"/>
    </location>
</feature>
<evidence type="ECO:0000313" key="2">
    <source>
        <dbReference type="EMBL" id="EKT4443619.1"/>
    </source>
</evidence>
<comment type="caution">
    <text evidence="2">The sequence shown here is derived from an EMBL/GenBank/DDBJ whole genome shotgun (WGS) entry which is preliminary data.</text>
</comment>
<protein>
    <submittedName>
        <fullName evidence="2">Uncharacterized protein</fullName>
    </submittedName>
</protein>
<accession>A0AAI9CFA6</accession>
<dbReference type="Proteomes" id="UP001214521">
    <property type="component" value="Unassembled WGS sequence"/>
</dbReference>
<evidence type="ECO:0000256" key="1">
    <source>
        <dbReference type="SAM" id="MobiDB-lite"/>
    </source>
</evidence>
<dbReference type="AlphaFoldDB" id="A0AAI9CFA6"/>
<sequence>MSIADTKPCEEGGDKKRRNATKDCSGKNTRQPVHYTPSNAIQHAPQKATITKYPMTLLPKKKGASVSAHPRE</sequence>
<dbReference type="EMBL" id="ABLOMU010000096">
    <property type="protein sequence ID" value="EKT4443619.1"/>
    <property type="molecule type" value="Genomic_DNA"/>
</dbReference>
<feature type="compositionally biased region" description="Basic and acidic residues" evidence="1">
    <location>
        <begin position="7"/>
        <end position="25"/>
    </location>
</feature>
<feature type="region of interest" description="Disordered" evidence="1">
    <location>
        <begin position="53"/>
        <end position="72"/>
    </location>
</feature>